<dbReference type="InterPro" id="IPR027417">
    <property type="entry name" value="P-loop_NTPase"/>
</dbReference>
<reference evidence="9" key="2">
    <citation type="submission" date="2020-09" db="EMBL/GenBank/DDBJ databases">
        <authorList>
            <person name="Sun Q."/>
            <person name="Zhou Y."/>
        </authorList>
    </citation>
    <scope>NUCLEOTIDE SEQUENCE</scope>
    <source>
        <strain evidence="9">CGMCC 1.16012</strain>
    </source>
</reference>
<evidence type="ECO:0000256" key="3">
    <source>
        <dbReference type="ARBA" id="ARBA00022741"/>
    </source>
</evidence>
<keyword evidence="4" id="KW-0067">ATP-binding</keyword>
<evidence type="ECO:0000256" key="6">
    <source>
        <dbReference type="ARBA" id="ARBA00023136"/>
    </source>
</evidence>
<dbReference type="SUPFAM" id="SSF52540">
    <property type="entry name" value="P-loop containing nucleoside triphosphate hydrolases"/>
    <property type="match status" value="1"/>
</dbReference>
<accession>A0A917EM11</accession>
<dbReference type="AlphaFoldDB" id="A0A917EM11"/>
<name>A0A917EM11_9RHOB</name>
<dbReference type="GO" id="GO:0005524">
    <property type="term" value="F:ATP binding"/>
    <property type="evidence" value="ECO:0007669"/>
    <property type="project" value="UniProtKB-KW"/>
</dbReference>
<dbReference type="PROSITE" id="PS00211">
    <property type="entry name" value="ABC_TRANSPORTER_1"/>
    <property type="match status" value="1"/>
</dbReference>
<dbReference type="GO" id="GO:0016887">
    <property type="term" value="F:ATP hydrolysis activity"/>
    <property type="evidence" value="ECO:0007669"/>
    <property type="project" value="InterPro"/>
</dbReference>
<evidence type="ECO:0000259" key="7">
    <source>
        <dbReference type="Pfam" id="PF00005"/>
    </source>
</evidence>
<feature type="domain" description="ABC transporter" evidence="7">
    <location>
        <begin position="2"/>
        <end position="45"/>
    </location>
</feature>
<keyword evidence="3" id="KW-0547">Nucleotide-binding</keyword>
<proteinExistence type="inferred from homology"/>
<dbReference type="Pfam" id="PF00005">
    <property type="entry name" value="ABC_tran"/>
    <property type="match status" value="1"/>
</dbReference>
<dbReference type="Gene3D" id="2.40.50.140">
    <property type="entry name" value="Nucleic acid-binding proteins"/>
    <property type="match status" value="1"/>
</dbReference>
<protein>
    <submittedName>
        <fullName evidence="9">Uncharacterized protein</fullName>
    </submittedName>
</protein>
<dbReference type="EMBL" id="BMKN01000002">
    <property type="protein sequence ID" value="GGE59123.1"/>
    <property type="molecule type" value="Genomic_DNA"/>
</dbReference>
<keyword evidence="2" id="KW-1003">Cell membrane</keyword>
<evidence type="ECO:0000313" key="10">
    <source>
        <dbReference type="Proteomes" id="UP000606730"/>
    </source>
</evidence>
<dbReference type="PANTHER" id="PTHR43875:SF15">
    <property type="entry name" value="TREHALOSE IMPORT ATP-BINDING PROTEIN SUGC"/>
    <property type="match status" value="1"/>
</dbReference>
<dbReference type="GO" id="GO:0022857">
    <property type="term" value="F:transmembrane transporter activity"/>
    <property type="evidence" value="ECO:0007669"/>
    <property type="project" value="InterPro"/>
</dbReference>
<comment type="similarity">
    <text evidence="1">Belongs to the ABC transporter superfamily.</text>
</comment>
<reference evidence="9" key="1">
    <citation type="journal article" date="2014" name="Int. J. Syst. Evol. Microbiol.">
        <title>Complete genome sequence of Corynebacterium casei LMG S-19264T (=DSM 44701T), isolated from a smear-ripened cheese.</title>
        <authorList>
            <consortium name="US DOE Joint Genome Institute (JGI-PGF)"/>
            <person name="Walter F."/>
            <person name="Albersmeier A."/>
            <person name="Kalinowski J."/>
            <person name="Ruckert C."/>
        </authorList>
    </citation>
    <scope>NUCLEOTIDE SEQUENCE</scope>
    <source>
        <strain evidence="9">CGMCC 1.16012</strain>
    </source>
</reference>
<keyword evidence="5" id="KW-1278">Translocase</keyword>
<dbReference type="PANTHER" id="PTHR43875">
    <property type="entry name" value="MALTODEXTRIN IMPORT ATP-BINDING PROTEIN MSMX"/>
    <property type="match status" value="1"/>
</dbReference>
<dbReference type="InterPro" id="IPR003439">
    <property type="entry name" value="ABC_transporter-like_ATP-bd"/>
</dbReference>
<evidence type="ECO:0000256" key="1">
    <source>
        <dbReference type="ARBA" id="ARBA00005417"/>
    </source>
</evidence>
<dbReference type="Gene3D" id="3.40.50.300">
    <property type="entry name" value="P-loop containing nucleotide triphosphate hydrolases"/>
    <property type="match status" value="1"/>
</dbReference>
<dbReference type="Proteomes" id="UP000606730">
    <property type="component" value="Unassembled WGS sequence"/>
</dbReference>
<comment type="caution">
    <text evidence="9">The sequence shown here is derived from an EMBL/GenBank/DDBJ whole genome shotgun (WGS) entry which is preliminary data.</text>
</comment>
<evidence type="ECO:0000256" key="5">
    <source>
        <dbReference type="ARBA" id="ARBA00022967"/>
    </source>
</evidence>
<evidence type="ECO:0000313" key="9">
    <source>
        <dbReference type="EMBL" id="GGE59123.1"/>
    </source>
</evidence>
<keyword evidence="10" id="KW-1185">Reference proteome</keyword>
<dbReference type="SUPFAM" id="SSF50331">
    <property type="entry name" value="MOP-like"/>
    <property type="match status" value="1"/>
</dbReference>
<dbReference type="InterPro" id="IPR047641">
    <property type="entry name" value="ABC_transpr_MalK/UgpC-like"/>
</dbReference>
<dbReference type="InterPro" id="IPR012340">
    <property type="entry name" value="NA-bd_OB-fold"/>
</dbReference>
<dbReference type="InterPro" id="IPR013611">
    <property type="entry name" value="Transp-assoc_OB_typ2"/>
</dbReference>
<organism evidence="9 10">
    <name type="scientific">Actibacterium pelagium</name>
    <dbReference type="NCBI Taxonomy" id="2029103"/>
    <lineage>
        <taxon>Bacteria</taxon>
        <taxon>Pseudomonadati</taxon>
        <taxon>Pseudomonadota</taxon>
        <taxon>Alphaproteobacteria</taxon>
        <taxon>Rhodobacterales</taxon>
        <taxon>Roseobacteraceae</taxon>
        <taxon>Actibacterium</taxon>
    </lineage>
</organism>
<gene>
    <name evidence="9" type="ORF">GCM10011517_28540</name>
</gene>
<dbReference type="InterPro" id="IPR017871">
    <property type="entry name" value="ABC_transporter-like_CS"/>
</dbReference>
<dbReference type="Pfam" id="PF08402">
    <property type="entry name" value="TOBE_2"/>
    <property type="match status" value="1"/>
</dbReference>
<evidence type="ECO:0000259" key="8">
    <source>
        <dbReference type="Pfam" id="PF08402"/>
    </source>
</evidence>
<evidence type="ECO:0000256" key="4">
    <source>
        <dbReference type="ARBA" id="ARBA00022840"/>
    </source>
</evidence>
<evidence type="ECO:0000256" key="2">
    <source>
        <dbReference type="ARBA" id="ARBA00022475"/>
    </source>
</evidence>
<feature type="domain" description="Transport-associated OB type 2" evidence="8">
    <location>
        <begin position="147"/>
        <end position="214"/>
    </location>
</feature>
<keyword evidence="6" id="KW-0472">Membrane</keyword>
<sequence>MLTLLSLEDLRDRPAALLSGGQKQRLALARALVTKPKLLLLDEPLSNLDAELRIRLRRDLKLLQTELKLTFLLVTHDQEEALSLSDRMMVMREGRIEQIGTPEELYHQPASEFVASFLGQGKVFDNKTFLSAAGYKGAGSFDASGFMVRPESWVISEMAPTTDGWVKAEVLTVDFLGGYYHATVRAGGEIFQVKVSKNLNLAVGKSYWLSVSSNQVIPLGETKEATQ</sequence>
<dbReference type="InterPro" id="IPR008995">
    <property type="entry name" value="Mo/tungstate-bd_C_term_dom"/>
</dbReference>
<dbReference type="GO" id="GO:0055052">
    <property type="term" value="C:ATP-binding cassette (ABC) transporter complex, substrate-binding subunit-containing"/>
    <property type="evidence" value="ECO:0007669"/>
    <property type="project" value="TreeGrafter"/>
</dbReference>